<dbReference type="SMART" id="SM00530">
    <property type="entry name" value="HTH_XRE"/>
    <property type="match status" value="1"/>
</dbReference>
<dbReference type="InterPro" id="IPR010982">
    <property type="entry name" value="Lambda_DNA-bd_dom_sf"/>
</dbReference>
<dbReference type="Gene3D" id="1.10.260.40">
    <property type="entry name" value="lambda repressor-like DNA-binding domains"/>
    <property type="match status" value="1"/>
</dbReference>
<dbReference type="Pfam" id="PF01381">
    <property type="entry name" value="HTH_3"/>
    <property type="match status" value="1"/>
</dbReference>
<protein>
    <recommendedName>
        <fullName evidence="1">HTH cro/C1-type domain-containing protein</fullName>
    </recommendedName>
</protein>
<sequence length="156" mass="17250">MPVEFRNVDASPTDDVRTWPYEALVTVIDRGLVGDWQPIFAEIRRSPWGRVARRVEHYLTYREPDGVSTLFGLAIERARVDADQADRAEVAARIRDAVAGSGLTNAEFARLVGTSASRLSTYLSGKVAPSSAMLLRIERFGRDLQHSSDSKTSPMG</sequence>
<organism evidence="2">
    <name type="scientific">hydrothermal vent metagenome</name>
    <dbReference type="NCBI Taxonomy" id="652676"/>
    <lineage>
        <taxon>unclassified sequences</taxon>
        <taxon>metagenomes</taxon>
        <taxon>ecological metagenomes</taxon>
    </lineage>
</organism>
<evidence type="ECO:0000259" key="1">
    <source>
        <dbReference type="SMART" id="SM00530"/>
    </source>
</evidence>
<dbReference type="SUPFAM" id="SSF47413">
    <property type="entry name" value="lambda repressor-like DNA-binding domains"/>
    <property type="match status" value="1"/>
</dbReference>
<evidence type="ECO:0000313" key="2">
    <source>
        <dbReference type="EMBL" id="VAW08563.1"/>
    </source>
</evidence>
<dbReference type="GO" id="GO:0003677">
    <property type="term" value="F:DNA binding"/>
    <property type="evidence" value="ECO:0007669"/>
    <property type="project" value="InterPro"/>
</dbReference>
<dbReference type="InterPro" id="IPR001387">
    <property type="entry name" value="Cro/C1-type_HTH"/>
</dbReference>
<proteinExistence type="predicted"/>
<dbReference type="CDD" id="cd00093">
    <property type="entry name" value="HTH_XRE"/>
    <property type="match status" value="1"/>
</dbReference>
<reference evidence="2" key="1">
    <citation type="submission" date="2018-06" db="EMBL/GenBank/DDBJ databases">
        <authorList>
            <person name="Zhirakovskaya E."/>
        </authorList>
    </citation>
    <scope>NUCLEOTIDE SEQUENCE</scope>
</reference>
<accession>A0A3B0SX60</accession>
<feature type="domain" description="HTH cro/C1-type" evidence="1">
    <location>
        <begin position="93"/>
        <end position="147"/>
    </location>
</feature>
<name>A0A3B0SX60_9ZZZZ</name>
<dbReference type="AlphaFoldDB" id="A0A3B0SX60"/>
<dbReference type="EMBL" id="UOEI01000611">
    <property type="protein sequence ID" value="VAW08563.1"/>
    <property type="molecule type" value="Genomic_DNA"/>
</dbReference>
<gene>
    <name evidence="2" type="ORF">MNBD_ACTINO01-1220</name>
</gene>